<keyword evidence="2" id="KW-1185">Reference proteome</keyword>
<dbReference type="EMBL" id="JBGNUJ010000006">
    <property type="protein sequence ID" value="KAL3959096.1"/>
    <property type="molecule type" value="Genomic_DNA"/>
</dbReference>
<reference evidence="1" key="1">
    <citation type="submission" date="2024-12" db="EMBL/GenBank/DDBJ databases">
        <title>Comparative genomics and development of molecular markers within Purpureocillium lilacinum and among Purpureocillium species.</title>
        <authorList>
            <person name="Yeh Z.-Y."/>
            <person name="Ni N.-T."/>
            <person name="Lo P.-H."/>
            <person name="Mushyakhwo K."/>
            <person name="Lin C.-F."/>
            <person name="Nai Y.-S."/>
        </authorList>
    </citation>
    <scope>NUCLEOTIDE SEQUENCE</scope>
    <source>
        <strain evidence="1">NCHU-NPUST-175</strain>
    </source>
</reference>
<name>A0ACC4DUI8_PURLI</name>
<evidence type="ECO:0000313" key="2">
    <source>
        <dbReference type="Proteomes" id="UP001638806"/>
    </source>
</evidence>
<organism evidence="1 2">
    <name type="scientific">Purpureocillium lilacinum</name>
    <name type="common">Paecilomyces lilacinus</name>
    <dbReference type="NCBI Taxonomy" id="33203"/>
    <lineage>
        <taxon>Eukaryota</taxon>
        <taxon>Fungi</taxon>
        <taxon>Dikarya</taxon>
        <taxon>Ascomycota</taxon>
        <taxon>Pezizomycotina</taxon>
        <taxon>Sordariomycetes</taxon>
        <taxon>Hypocreomycetidae</taxon>
        <taxon>Hypocreales</taxon>
        <taxon>Ophiocordycipitaceae</taxon>
        <taxon>Purpureocillium</taxon>
    </lineage>
</organism>
<evidence type="ECO:0000313" key="1">
    <source>
        <dbReference type="EMBL" id="KAL3959096.1"/>
    </source>
</evidence>
<dbReference type="Proteomes" id="UP001638806">
    <property type="component" value="Unassembled WGS sequence"/>
</dbReference>
<comment type="caution">
    <text evidence="1">The sequence shown here is derived from an EMBL/GenBank/DDBJ whole genome shotgun (WGS) entry which is preliminary data.</text>
</comment>
<protein>
    <submittedName>
        <fullName evidence="1">Uncharacterized protein</fullName>
    </submittedName>
</protein>
<proteinExistence type="predicted"/>
<sequence>MVVSRLRFGKMATTHSDKAFALEVAANPKAPGHSRLTLASHHKGQMFGHNLDPGDGPTATPASRQDIHGLFTPDRRSTHFTTHGTSAWYGDSSQAVTCDRPEAVRGPFVERLTAAGATTTLPPQCQSQVDQLQHHHRQQQPPAPPPWHAWPLTSERPSSREGDDPAWRDGTRRDGRICADGPIHARLVRVVPSTSHGARLTIRAELAFVPRAHDTIASAARRLCLRLCRLAAAGAGAHVVPASPRVMLWRAEARLRAAAPCVLPSTATPDDQIGLGSMCFSRCARGQASNRYRHQAQSFQIRVDASNAKVLAHIDSGKPHTAHKPRGSSTMALHQPAGSIRR</sequence>
<gene>
    <name evidence="1" type="ORF">ACCO45_007258</name>
</gene>
<accession>A0ACC4DUI8</accession>